<feature type="domain" description="GH16" evidence="18">
    <location>
        <begin position="19"/>
        <end position="283"/>
    </location>
</feature>
<evidence type="ECO:0000256" key="14">
    <source>
        <dbReference type="PIRNR" id="PIRNR037299"/>
    </source>
</evidence>
<evidence type="ECO:0000256" key="2">
    <source>
        <dbReference type="ARBA" id="ARBA00004589"/>
    </source>
</evidence>
<reference evidence="19 20" key="1">
    <citation type="submission" date="2016-03" db="EMBL/GenBank/DDBJ databases">
        <authorList>
            <person name="Devillers H."/>
        </authorList>
    </citation>
    <scope>NUCLEOTIDE SEQUENCE [LARGE SCALE GENOMIC DNA]</scope>
    <source>
        <strain evidence="19">CBS 11717</strain>
    </source>
</reference>
<dbReference type="InterPro" id="IPR013320">
    <property type="entry name" value="ConA-like_dom_sf"/>
</dbReference>
<dbReference type="Pfam" id="PF00722">
    <property type="entry name" value="Glyco_hydro_16"/>
    <property type="match status" value="1"/>
</dbReference>
<keyword evidence="3" id="KW-0336">GPI-anchor</keyword>
<evidence type="ECO:0000256" key="8">
    <source>
        <dbReference type="ARBA" id="ARBA00023136"/>
    </source>
</evidence>
<dbReference type="EC" id="3.2.-.-" evidence="14"/>
<feature type="active site" description="Nucleophile" evidence="15">
    <location>
        <position position="162"/>
    </location>
</feature>
<gene>
    <name evidence="19" type="ORF">LAMI_0D08350G</name>
</gene>
<protein>
    <recommendedName>
        <fullName evidence="14">Crh-like protein</fullName>
        <ecNumber evidence="14">3.2.-.-</ecNumber>
    </recommendedName>
</protein>
<dbReference type="PANTHER" id="PTHR10963:SF22">
    <property type="entry name" value="GLYCOSIDASE CRH2-RELATED"/>
    <property type="match status" value="1"/>
</dbReference>
<evidence type="ECO:0000256" key="7">
    <source>
        <dbReference type="ARBA" id="ARBA00022801"/>
    </source>
</evidence>
<dbReference type="Gene3D" id="2.60.120.200">
    <property type="match status" value="1"/>
</dbReference>
<evidence type="ECO:0000256" key="3">
    <source>
        <dbReference type="ARBA" id="ARBA00022622"/>
    </source>
</evidence>
<evidence type="ECO:0000313" key="20">
    <source>
        <dbReference type="Proteomes" id="UP000191024"/>
    </source>
</evidence>
<evidence type="ECO:0000256" key="10">
    <source>
        <dbReference type="ARBA" id="ARBA00023288"/>
    </source>
</evidence>
<keyword evidence="9" id="KW-0325">Glycoprotein</keyword>
<dbReference type="Proteomes" id="UP000191024">
    <property type="component" value="Chromosome D"/>
</dbReference>
<dbReference type="GO" id="GO:0031505">
    <property type="term" value="P:fungal-type cell wall organization"/>
    <property type="evidence" value="ECO:0007669"/>
    <property type="project" value="UniProtKB-ARBA"/>
</dbReference>
<evidence type="ECO:0000256" key="5">
    <source>
        <dbReference type="ARBA" id="ARBA00022679"/>
    </source>
</evidence>
<evidence type="ECO:0000256" key="15">
    <source>
        <dbReference type="PIRSR" id="PIRSR037299-1"/>
    </source>
</evidence>
<evidence type="ECO:0000256" key="1">
    <source>
        <dbReference type="ARBA" id="ARBA00000822"/>
    </source>
</evidence>
<dbReference type="EMBL" id="LT598463">
    <property type="protein sequence ID" value="SCU87999.1"/>
    <property type="molecule type" value="Genomic_DNA"/>
</dbReference>
<comment type="catalytic activity">
    <reaction evidence="1">
        <text>Random endo-hydrolysis of N-acetyl-beta-D-glucosaminide (1-&gt;4)-beta-linkages in chitin and chitodextrins.</text>
        <dbReference type="EC" id="3.2.1.14"/>
    </reaction>
</comment>
<keyword evidence="20" id="KW-1185">Reference proteome</keyword>
<feature type="chain" id="PRO_5009235986" description="Crh-like protein" evidence="17">
    <location>
        <begin position="19"/>
        <end position="462"/>
    </location>
</feature>
<evidence type="ECO:0000256" key="4">
    <source>
        <dbReference type="ARBA" id="ARBA00022676"/>
    </source>
</evidence>
<evidence type="ECO:0000256" key="17">
    <source>
        <dbReference type="SAM" id="SignalP"/>
    </source>
</evidence>
<sequence>MWFCSVFVLLSACLQVHASTYFCNSTQSCPESQPCCSQYGVCGAGSYCLGGCNPVFSYNLSACMPMPICKDTITIFDNYSSNIANQYTYLGDAEGNDWIYEGYVQDYSDENALILAMPKDSGGTVLSSTRYVWYGKIGTRMKTSHDVGVVTAFIMFSSVQDEIDYEFVGADLKTVQTNYYFEGILNYNHSANISSTDTYANYHLFEVDWHEDYVQWLVDGEVGRTLYKNETYNATSKQYAFPQTPSRVQISLWPAGNATNAPGTIAWSGGEINWNSADIQDNGYYYAILESANITCYDPPAGTKGNGTKAYRYYDEKDFTQGGVMITDDDTVMGSLADSGFDPDEGKSSSSSSSSSAGSSTTTSATSSTQSTAKSTGTGALKSASTSEGAAGSGPISSSKGSASSAATGFVQNINSSLAGTSSTHGSKTASSSGIGAAGPRFEGSLSAILLALLSTVFPLLY</sequence>
<keyword evidence="12" id="KW-0961">Cell wall biogenesis/degradation</keyword>
<dbReference type="GO" id="GO:0098552">
    <property type="term" value="C:side of membrane"/>
    <property type="evidence" value="ECO:0007669"/>
    <property type="project" value="UniProtKB-KW"/>
</dbReference>
<dbReference type="GO" id="GO:0008843">
    <property type="term" value="F:endochitinase activity"/>
    <property type="evidence" value="ECO:0007669"/>
    <property type="project" value="UniProtKB-EC"/>
</dbReference>
<dbReference type="InterPro" id="IPR000757">
    <property type="entry name" value="Beta-glucanase-like"/>
</dbReference>
<dbReference type="InterPro" id="IPR017168">
    <property type="entry name" value="CHR-like"/>
</dbReference>
<evidence type="ECO:0000256" key="11">
    <source>
        <dbReference type="ARBA" id="ARBA00023295"/>
    </source>
</evidence>
<dbReference type="PIRSF" id="PIRSF037299">
    <property type="entry name" value="Glycosidase_CRH1_prd"/>
    <property type="match status" value="1"/>
</dbReference>
<organism evidence="19 20">
    <name type="scientific">Lachancea mirantina</name>
    <dbReference type="NCBI Taxonomy" id="1230905"/>
    <lineage>
        <taxon>Eukaryota</taxon>
        <taxon>Fungi</taxon>
        <taxon>Dikarya</taxon>
        <taxon>Ascomycota</taxon>
        <taxon>Saccharomycotina</taxon>
        <taxon>Saccharomycetes</taxon>
        <taxon>Saccharomycetales</taxon>
        <taxon>Saccharomycetaceae</taxon>
        <taxon>Lachancea</taxon>
    </lineage>
</organism>
<feature type="active site" description="Proton donor" evidence="15">
    <location>
        <position position="166"/>
    </location>
</feature>
<dbReference type="GO" id="GO:0009277">
    <property type="term" value="C:fungal-type cell wall"/>
    <property type="evidence" value="ECO:0007669"/>
    <property type="project" value="UniProtKB-ARBA"/>
</dbReference>
<dbReference type="AlphaFoldDB" id="A0A1G4JCV7"/>
<dbReference type="GO" id="GO:0016757">
    <property type="term" value="F:glycosyltransferase activity"/>
    <property type="evidence" value="ECO:0007669"/>
    <property type="project" value="UniProtKB-KW"/>
</dbReference>
<keyword evidence="10" id="KW-0449">Lipoprotein</keyword>
<accession>A0A1G4JCV7</accession>
<comment type="similarity">
    <text evidence="13">Belongs to the glycosyl hydrolase 16 family. CRH1 subfamily.</text>
</comment>
<dbReference type="SUPFAM" id="SSF49899">
    <property type="entry name" value="Concanavalin A-like lectins/glucanases"/>
    <property type="match status" value="1"/>
</dbReference>
<dbReference type="InterPro" id="IPR050546">
    <property type="entry name" value="Glycosyl_Hydrlase_16"/>
</dbReference>
<dbReference type="PROSITE" id="PS51762">
    <property type="entry name" value="GH16_2"/>
    <property type="match status" value="1"/>
</dbReference>
<keyword evidence="4" id="KW-0328">Glycosyltransferase</keyword>
<keyword evidence="7 14" id="KW-0378">Hydrolase</keyword>
<evidence type="ECO:0000256" key="13">
    <source>
        <dbReference type="ARBA" id="ARBA00038074"/>
    </source>
</evidence>
<name>A0A1G4JCV7_9SACH</name>
<comment type="subcellular location">
    <subcellularLocation>
        <location evidence="2">Membrane</location>
        <topology evidence="2">Lipid-anchor</topology>
        <topology evidence="2">GPI-anchor</topology>
    </subcellularLocation>
</comment>
<dbReference type="PANTHER" id="PTHR10963">
    <property type="entry name" value="GLYCOSYL HYDROLASE-RELATED"/>
    <property type="match status" value="1"/>
</dbReference>
<proteinExistence type="inferred from homology"/>
<evidence type="ECO:0000313" key="19">
    <source>
        <dbReference type="EMBL" id="SCU87999.1"/>
    </source>
</evidence>
<dbReference type="OrthoDB" id="4781at2759"/>
<keyword evidence="5" id="KW-0808">Transferase</keyword>
<feature type="region of interest" description="Disordered" evidence="16">
    <location>
        <begin position="335"/>
        <end position="398"/>
    </location>
</feature>
<keyword evidence="6 17" id="KW-0732">Signal</keyword>
<dbReference type="FunFam" id="2.60.120.200:FF:000159">
    <property type="entry name" value="Glycosidase"/>
    <property type="match status" value="1"/>
</dbReference>
<evidence type="ECO:0000256" key="12">
    <source>
        <dbReference type="ARBA" id="ARBA00023316"/>
    </source>
</evidence>
<feature type="signal peptide" evidence="17">
    <location>
        <begin position="1"/>
        <end position="18"/>
    </location>
</feature>
<keyword evidence="11" id="KW-0326">Glycosidase</keyword>
<dbReference type="STRING" id="1230905.A0A1G4JCV7"/>
<evidence type="ECO:0000256" key="9">
    <source>
        <dbReference type="ARBA" id="ARBA00023180"/>
    </source>
</evidence>
<feature type="compositionally biased region" description="Low complexity" evidence="16">
    <location>
        <begin position="348"/>
        <end position="398"/>
    </location>
</feature>
<evidence type="ECO:0000259" key="18">
    <source>
        <dbReference type="PROSITE" id="PS51762"/>
    </source>
</evidence>
<keyword evidence="8 14" id="KW-0472">Membrane</keyword>
<evidence type="ECO:0000256" key="6">
    <source>
        <dbReference type="ARBA" id="ARBA00022729"/>
    </source>
</evidence>
<dbReference type="GO" id="GO:0005975">
    <property type="term" value="P:carbohydrate metabolic process"/>
    <property type="evidence" value="ECO:0007669"/>
    <property type="project" value="InterPro"/>
</dbReference>
<evidence type="ECO:0000256" key="16">
    <source>
        <dbReference type="SAM" id="MobiDB-lite"/>
    </source>
</evidence>